<dbReference type="PANTHER" id="PTHR13109">
    <property type="entry name" value="NEUROCHONDRIN"/>
    <property type="match status" value="1"/>
</dbReference>
<sequence>MPRGVNLPYSIHQHGLILNKYRSTPIYPTSLYIQVLECNQIDYNRKGQGKTSYPILSELEMADNTASQPADINQIQSLLRAKDDTQRFVGLALLKSVLDGSEQIRQDEQAVQSLWSSLSPKFLDRLLRTGSNPSTKNSNELLDLVVSVLHIFSILLPDQARCDAKFLDRIPLLVSAVLYSSHDTTKLILQLLHTLVSSQQGAQTFVKLRDFSPLTEIAPSHTQVLDIFSFAWLNSMTCDEDHAAMARQVDDTVQSLVSSFTGTDAVTLLEFLGYFLRHADSTVCY</sequence>
<accession>A0A090MIG8</accession>
<dbReference type="InterPro" id="IPR008709">
    <property type="entry name" value="Neurochondrin"/>
</dbReference>
<gene>
    <name evidence="1" type="ORF">BN850_0117430</name>
</gene>
<proteinExistence type="predicted"/>
<organism evidence="1">
    <name type="scientific">Fusarium clavum</name>
    <dbReference type="NCBI Taxonomy" id="2594811"/>
    <lineage>
        <taxon>Eukaryota</taxon>
        <taxon>Fungi</taxon>
        <taxon>Dikarya</taxon>
        <taxon>Ascomycota</taxon>
        <taxon>Pezizomycotina</taxon>
        <taxon>Sordariomycetes</taxon>
        <taxon>Hypocreomycetidae</taxon>
        <taxon>Hypocreales</taxon>
        <taxon>Nectriaceae</taxon>
        <taxon>Fusarium</taxon>
        <taxon>Fusarium incarnatum-equiseti species complex</taxon>
    </lineage>
</organism>
<dbReference type="AlphaFoldDB" id="A0A090MIG8"/>
<dbReference type="PANTHER" id="PTHR13109:SF7">
    <property type="entry name" value="NEUROCHONDRIN"/>
    <property type="match status" value="1"/>
</dbReference>
<protein>
    <submittedName>
        <fullName evidence="1">WGS project CBMI000000000 data, contig CS3069_c004156</fullName>
    </submittedName>
</protein>
<name>A0A090MIG8_9HYPO</name>
<dbReference type="SUPFAM" id="SSF48371">
    <property type="entry name" value="ARM repeat"/>
    <property type="match status" value="1"/>
</dbReference>
<evidence type="ECO:0000313" key="1">
    <source>
        <dbReference type="EMBL" id="CEG05490.1"/>
    </source>
</evidence>
<dbReference type="InterPro" id="IPR016024">
    <property type="entry name" value="ARM-type_fold"/>
</dbReference>
<dbReference type="EMBL" id="CBMI010004154">
    <property type="protein sequence ID" value="CEG05490.1"/>
    <property type="molecule type" value="Genomic_DNA"/>
</dbReference>
<comment type="caution">
    <text evidence="1">The sequence shown here is derived from an EMBL/GenBank/DDBJ whole genome shotgun (WGS) entry which is preliminary data.</text>
</comment>
<reference evidence="1" key="1">
    <citation type="submission" date="2013-05" db="EMBL/GenBank/DDBJ databases">
        <title>Draft genome sequences of six wheat associated Fusarium spp. isolates.</title>
        <authorList>
            <person name="Moolhuijzen P.M."/>
            <person name="Manners J.M."/>
            <person name="Wilcox S."/>
            <person name="Bellgard M.I."/>
            <person name="Gardiner D.M."/>
        </authorList>
    </citation>
    <scope>NUCLEOTIDE SEQUENCE</scope>
    <source>
        <strain evidence="1">CS3069</strain>
    </source>
</reference>
<dbReference type="Pfam" id="PF05536">
    <property type="entry name" value="Neurochondrin"/>
    <property type="match status" value="1"/>
</dbReference>